<sequence length="181" mass="18797">MAISIVALRGAAGFVVQARLAAFAKARAAEGLRVAGCVEEFSGSEGAGCAGRALRDVATGRRRLIGQELGSGSLACHLDAEGVTQACQDALEAIDRGCDLLILAKFGKLEAARSGLVDAFAAAVERHIPIVTSVAPQFADLWDVYSGGLATYAEPSRTVLESWWLGLRGSHSAPSLLRAAM</sequence>
<reference evidence="1 2" key="1">
    <citation type="submission" date="2017-08" db="EMBL/GenBank/DDBJ databases">
        <title>Infants hospitalized years apart are colonized by the same room-sourced microbial strains.</title>
        <authorList>
            <person name="Brooks B."/>
            <person name="Olm M.R."/>
            <person name="Firek B.A."/>
            <person name="Baker R."/>
            <person name="Thomas B.C."/>
            <person name="Morowitz M.J."/>
            <person name="Banfield J.F."/>
        </authorList>
    </citation>
    <scope>NUCLEOTIDE SEQUENCE [LARGE SCALE GENOMIC DNA]</scope>
    <source>
        <strain evidence="1">S2_005_003_R2_43</strain>
    </source>
</reference>
<dbReference type="Proteomes" id="UP000249577">
    <property type="component" value="Unassembled WGS sequence"/>
</dbReference>
<evidence type="ECO:0000313" key="1">
    <source>
        <dbReference type="EMBL" id="PZQ18000.1"/>
    </source>
</evidence>
<accession>A0A2W5MWE6</accession>
<proteinExistence type="predicted"/>
<evidence type="ECO:0000313" key="2">
    <source>
        <dbReference type="Proteomes" id="UP000249577"/>
    </source>
</evidence>
<evidence type="ECO:0008006" key="3">
    <source>
        <dbReference type="Google" id="ProtNLM"/>
    </source>
</evidence>
<comment type="caution">
    <text evidence="1">The sequence shown here is derived from an EMBL/GenBank/DDBJ whole genome shotgun (WGS) entry which is preliminary data.</text>
</comment>
<dbReference type="AlphaFoldDB" id="A0A2W5MWE6"/>
<dbReference type="InterPro" id="IPR018912">
    <property type="entry name" value="DUF2478"/>
</dbReference>
<organism evidence="1 2">
    <name type="scientific">Ancylobacter novellus</name>
    <name type="common">Thiobacillus novellus</name>
    <dbReference type="NCBI Taxonomy" id="921"/>
    <lineage>
        <taxon>Bacteria</taxon>
        <taxon>Pseudomonadati</taxon>
        <taxon>Pseudomonadota</taxon>
        <taxon>Alphaproteobacteria</taxon>
        <taxon>Hyphomicrobiales</taxon>
        <taxon>Xanthobacteraceae</taxon>
        <taxon>Ancylobacter</taxon>
    </lineage>
</organism>
<name>A0A2W5MWE6_ANCNO</name>
<protein>
    <recommendedName>
        <fullName evidence="3">DUF2478 domain-containing protein</fullName>
    </recommendedName>
</protein>
<dbReference type="EMBL" id="QFPN01000002">
    <property type="protein sequence ID" value="PZQ18000.1"/>
    <property type="molecule type" value="Genomic_DNA"/>
</dbReference>
<dbReference type="Pfam" id="PF10649">
    <property type="entry name" value="DUF2478"/>
    <property type="match status" value="1"/>
</dbReference>
<gene>
    <name evidence="1" type="ORF">DI565_04605</name>
</gene>